<evidence type="ECO:0000259" key="2">
    <source>
        <dbReference type="Pfam" id="PF18864"/>
    </source>
</evidence>
<evidence type="ECO:0000313" key="3">
    <source>
        <dbReference type="EMBL" id="MBV7365732.1"/>
    </source>
</evidence>
<dbReference type="RefSeq" id="WP_218494005.1">
    <property type="nucleotide sequence ID" value="NZ_JAHUZC010000011.1"/>
</dbReference>
<dbReference type="InterPro" id="IPR041304">
    <property type="entry name" value="AbiTii"/>
</dbReference>
<reference evidence="3 4" key="1">
    <citation type="submission" date="2021-06" db="EMBL/GenBank/DDBJ databases">
        <title>A novel Streptococcus species isolated from patients with diabetic foot ulcer (DFU).</title>
        <authorList>
            <person name="Chen Y.-S."/>
        </authorList>
    </citation>
    <scope>NUCLEOTIDE SEQUENCE [LARGE SCALE GENOMIC DNA]</scope>
    <source>
        <strain evidence="3 4">DM3B3</strain>
    </source>
</reference>
<dbReference type="Pfam" id="PF18864">
    <property type="entry name" value="AbiTii"/>
    <property type="match status" value="1"/>
</dbReference>
<sequence length="402" mass="47197">MSSVYDKYVRTTIKYVRPIIYFLVIAFAKLFVDIVVITATRWEYTHLIFFEAFFASCCLCFKYIKQSKKQQEEVGLNTQFDFSFYKNTHYKIYKSRYIRFLKDNKLVLVFLFLSNGNLLSIIENVNKEFLPMISKIEFKNENLQNNLIDFLLYLNYHEVLVNFLFSCYFCLIVWIFINQIEFQLLETESLKKGERMTKSQLILDIAGNNISLENALLRLKIITYSLNNLSLQKWIENELRGYKIDDEIPQYRKGIAYNIRYSGINGNFTVKSVPLSESFFTDEIKKILRERKITNGIGTIERNLSIKMSYDLIEFAPMVYTASKGGIQCYTLEQVVNKASLENILSNVKIKLIDILLDLESTFGELDQLDIDVKCISSEELQTVNETLLDKIYYDGKRENNE</sequence>
<feature type="transmembrane region" description="Helical" evidence="1">
    <location>
        <begin position="44"/>
        <end position="64"/>
    </location>
</feature>
<keyword evidence="1" id="KW-1133">Transmembrane helix</keyword>
<protein>
    <recommendedName>
        <fullName evidence="2">AbiTii domain-containing protein</fullName>
    </recommendedName>
</protein>
<feature type="transmembrane region" description="Helical" evidence="1">
    <location>
        <begin position="159"/>
        <end position="177"/>
    </location>
</feature>
<evidence type="ECO:0000256" key="1">
    <source>
        <dbReference type="SAM" id="Phobius"/>
    </source>
</evidence>
<keyword evidence="1" id="KW-0472">Membrane</keyword>
<name>A0ABS6SVH1_9STRE</name>
<feature type="transmembrane region" description="Helical" evidence="1">
    <location>
        <begin position="106"/>
        <end position="122"/>
    </location>
</feature>
<feature type="domain" description="AbiTii" evidence="2">
    <location>
        <begin position="200"/>
        <end position="369"/>
    </location>
</feature>
<accession>A0ABS6SVH1</accession>
<proteinExistence type="predicted"/>
<dbReference type="Proteomes" id="UP000723776">
    <property type="component" value="Unassembled WGS sequence"/>
</dbReference>
<keyword evidence="4" id="KW-1185">Reference proteome</keyword>
<organism evidence="3 4">
    <name type="scientific">Streptococcus vulneris</name>
    <dbReference type="NCBI Taxonomy" id="2853160"/>
    <lineage>
        <taxon>Bacteria</taxon>
        <taxon>Bacillati</taxon>
        <taxon>Bacillota</taxon>
        <taxon>Bacilli</taxon>
        <taxon>Lactobacillales</taxon>
        <taxon>Streptococcaceae</taxon>
        <taxon>Streptococcus</taxon>
    </lineage>
</organism>
<dbReference type="EMBL" id="JAHUZC010000011">
    <property type="protein sequence ID" value="MBV7365732.1"/>
    <property type="molecule type" value="Genomic_DNA"/>
</dbReference>
<gene>
    <name evidence="3" type="ORF">KUA57_07695</name>
</gene>
<comment type="caution">
    <text evidence="3">The sequence shown here is derived from an EMBL/GenBank/DDBJ whole genome shotgun (WGS) entry which is preliminary data.</text>
</comment>
<evidence type="ECO:0000313" key="4">
    <source>
        <dbReference type="Proteomes" id="UP000723776"/>
    </source>
</evidence>
<keyword evidence="1" id="KW-0812">Transmembrane</keyword>
<feature type="transmembrane region" description="Helical" evidence="1">
    <location>
        <begin position="20"/>
        <end position="38"/>
    </location>
</feature>